<dbReference type="NCBIfam" id="NF046090">
    <property type="entry name" value="halo_gas_GvpJ"/>
    <property type="match status" value="1"/>
</dbReference>
<dbReference type="PANTHER" id="PTHR35344">
    <property type="entry name" value="GAS VESICLE STRUCTURAL PROTEIN 2-RELATED"/>
    <property type="match status" value="1"/>
</dbReference>
<dbReference type="InterPro" id="IPR000638">
    <property type="entry name" value="Gas-vesicle_GvpA-like"/>
</dbReference>
<dbReference type="PROSITE" id="PS00234">
    <property type="entry name" value="GAS_VESICLE_A_1"/>
    <property type="match status" value="1"/>
</dbReference>
<gene>
    <name evidence="5" type="ORF">SAMN06269185_2159</name>
</gene>
<proteinExistence type="inferred from homology"/>
<reference evidence="5 6" key="1">
    <citation type="submission" date="2017-09" db="EMBL/GenBank/DDBJ databases">
        <authorList>
            <person name="Ehlers B."/>
            <person name="Leendertz F.H."/>
        </authorList>
    </citation>
    <scope>NUCLEOTIDE SEQUENCE [LARGE SCALE GENOMIC DNA]</scope>
    <source>
        <strain evidence="5 6">DSM 27208</strain>
    </source>
</reference>
<evidence type="ECO:0000313" key="5">
    <source>
        <dbReference type="EMBL" id="SNZ13403.1"/>
    </source>
</evidence>
<organism evidence="5 6">
    <name type="scientific">Natronoarchaeum philippinense</name>
    <dbReference type="NCBI Taxonomy" id="558529"/>
    <lineage>
        <taxon>Archaea</taxon>
        <taxon>Methanobacteriati</taxon>
        <taxon>Methanobacteriota</taxon>
        <taxon>Stenosarchaea group</taxon>
        <taxon>Halobacteria</taxon>
        <taxon>Halobacteriales</taxon>
        <taxon>Natronoarchaeaceae</taxon>
    </lineage>
</organism>
<dbReference type="Pfam" id="PF00741">
    <property type="entry name" value="Gas_vesicle"/>
    <property type="match status" value="1"/>
</dbReference>
<dbReference type="InterPro" id="IPR050530">
    <property type="entry name" value="GvpA"/>
</dbReference>
<dbReference type="EMBL" id="OBEJ01000002">
    <property type="protein sequence ID" value="SNZ13403.1"/>
    <property type="molecule type" value="Genomic_DNA"/>
</dbReference>
<evidence type="ECO:0000256" key="4">
    <source>
        <dbReference type="SAM" id="MobiDB-lite"/>
    </source>
</evidence>
<dbReference type="PANTHER" id="PTHR35344:SF4">
    <property type="entry name" value="GAS VESICLE PROTEIN A1"/>
    <property type="match status" value="1"/>
</dbReference>
<evidence type="ECO:0000256" key="1">
    <source>
        <dbReference type="ARBA" id="ARBA00022987"/>
    </source>
</evidence>
<dbReference type="GO" id="GO:0005198">
    <property type="term" value="F:structural molecule activity"/>
    <property type="evidence" value="ECO:0007669"/>
    <property type="project" value="InterPro"/>
</dbReference>
<comment type="similarity">
    <text evidence="3">Belongs to the gas vesicle GvpA family.</text>
</comment>
<dbReference type="InterPro" id="IPR018493">
    <property type="entry name" value="GvpA-like_CS"/>
</dbReference>
<comment type="subcellular location">
    <subcellularLocation>
        <location evidence="2">Gas vesicle</location>
    </subcellularLocation>
</comment>
<evidence type="ECO:0000313" key="6">
    <source>
        <dbReference type="Proteomes" id="UP000219453"/>
    </source>
</evidence>
<dbReference type="GO" id="GO:0012506">
    <property type="term" value="C:vesicle membrane"/>
    <property type="evidence" value="ECO:0007669"/>
    <property type="project" value="InterPro"/>
</dbReference>
<dbReference type="PROSITE" id="PS00669">
    <property type="entry name" value="GAS_VESICLE_A_2"/>
    <property type="match status" value="1"/>
</dbReference>
<dbReference type="AlphaFoldDB" id="A0A285NWU9"/>
<dbReference type="RefSeq" id="WP_259370016.1">
    <property type="nucleotide sequence ID" value="NZ_OBEJ01000002.1"/>
</dbReference>
<protein>
    <submittedName>
        <fullName evidence="5">Gas vesicle protein</fullName>
    </submittedName>
</protein>
<name>A0A285NWU9_NATPI</name>
<dbReference type="Proteomes" id="UP000219453">
    <property type="component" value="Unassembled WGS sequence"/>
</dbReference>
<sequence>MSRRGTTGPQPTRGKSDLADVVEMLLDKGVVINADIAVTVGDTELIGVKIRAALASFETAAKYGLEFPSGTDRRRVEAQTGVPAVTTDDGVDEDQTRLSELVFDDGPADVNVGPVPTASVTEDAEVEAPDADERDAETETTSDSEEDEHANEE</sequence>
<accession>A0A285NWU9</accession>
<evidence type="ECO:0000256" key="3">
    <source>
        <dbReference type="ARBA" id="ARBA00035646"/>
    </source>
</evidence>
<feature type="compositionally biased region" description="Acidic residues" evidence="4">
    <location>
        <begin position="122"/>
        <end position="153"/>
    </location>
</feature>
<keyword evidence="6" id="KW-1185">Reference proteome</keyword>
<evidence type="ECO:0000256" key="2">
    <source>
        <dbReference type="ARBA" id="ARBA00035108"/>
    </source>
</evidence>
<keyword evidence="1" id="KW-0304">Gas vesicle</keyword>
<dbReference type="GO" id="GO:0031411">
    <property type="term" value="C:gas vesicle"/>
    <property type="evidence" value="ECO:0007669"/>
    <property type="project" value="UniProtKB-SubCell"/>
</dbReference>
<feature type="region of interest" description="Disordered" evidence="4">
    <location>
        <begin position="72"/>
        <end position="153"/>
    </location>
</feature>